<evidence type="ECO:0000313" key="2">
    <source>
        <dbReference type="Proteomes" id="UP001417504"/>
    </source>
</evidence>
<reference evidence="1 2" key="1">
    <citation type="submission" date="2024-01" db="EMBL/GenBank/DDBJ databases">
        <title>Genome assemblies of Stephania.</title>
        <authorList>
            <person name="Yang L."/>
        </authorList>
    </citation>
    <scope>NUCLEOTIDE SEQUENCE [LARGE SCALE GENOMIC DNA]</scope>
    <source>
        <strain evidence="1">QJT</strain>
        <tissue evidence="1">Leaf</tissue>
    </source>
</reference>
<dbReference type="AlphaFoldDB" id="A0AAP0PWA9"/>
<name>A0AAP0PWA9_9MAGN</name>
<gene>
    <name evidence="1" type="ORF">Sjap_002636</name>
</gene>
<keyword evidence="2" id="KW-1185">Reference proteome</keyword>
<organism evidence="1 2">
    <name type="scientific">Stephania japonica</name>
    <dbReference type="NCBI Taxonomy" id="461633"/>
    <lineage>
        <taxon>Eukaryota</taxon>
        <taxon>Viridiplantae</taxon>
        <taxon>Streptophyta</taxon>
        <taxon>Embryophyta</taxon>
        <taxon>Tracheophyta</taxon>
        <taxon>Spermatophyta</taxon>
        <taxon>Magnoliopsida</taxon>
        <taxon>Ranunculales</taxon>
        <taxon>Menispermaceae</taxon>
        <taxon>Menispermoideae</taxon>
        <taxon>Cissampelideae</taxon>
        <taxon>Stephania</taxon>
    </lineage>
</organism>
<sequence length="68" mass="7834">MGHLCLGKSVPEPPCLSQLEHHKISTMEISRCTLDHNVERPLFRIGVHNQMNQREIQAISSFIRRLIS</sequence>
<evidence type="ECO:0000313" key="1">
    <source>
        <dbReference type="EMBL" id="KAK9155156.1"/>
    </source>
</evidence>
<dbReference type="Proteomes" id="UP001417504">
    <property type="component" value="Unassembled WGS sequence"/>
</dbReference>
<protein>
    <submittedName>
        <fullName evidence="1">Uncharacterized protein</fullName>
    </submittedName>
</protein>
<dbReference type="EMBL" id="JBBNAE010000001">
    <property type="protein sequence ID" value="KAK9155156.1"/>
    <property type="molecule type" value="Genomic_DNA"/>
</dbReference>
<proteinExistence type="predicted"/>
<comment type="caution">
    <text evidence="1">The sequence shown here is derived from an EMBL/GenBank/DDBJ whole genome shotgun (WGS) entry which is preliminary data.</text>
</comment>
<accession>A0AAP0PWA9</accession>